<sequence length="59" mass="6647">MVRTEWLGALRLGVARRGRREADGRRYAALFQEAAKGKIQARREISVTQNLCDAIKCEG</sequence>
<evidence type="ECO:0000313" key="2">
    <source>
        <dbReference type="Proteomes" id="UP000627984"/>
    </source>
</evidence>
<evidence type="ECO:0000313" key="1">
    <source>
        <dbReference type="EMBL" id="GGK65639.1"/>
    </source>
</evidence>
<gene>
    <name evidence="1" type="ORF">GCM10010126_26200</name>
</gene>
<dbReference type="AlphaFoldDB" id="A0AA37BFW3"/>
<dbReference type="EMBL" id="BMQD01000007">
    <property type="protein sequence ID" value="GGK65639.1"/>
    <property type="molecule type" value="Genomic_DNA"/>
</dbReference>
<reference evidence="1" key="2">
    <citation type="submission" date="2022-09" db="EMBL/GenBank/DDBJ databases">
        <authorList>
            <person name="Sun Q."/>
            <person name="Ohkuma M."/>
        </authorList>
    </citation>
    <scope>NUCLEOTIDE SEQUENCE</scope>
    <source>
        <strain evidence="1">JCM 3093</strain>
    </source>
</reference>
<name>A0AA37BFW3_9ACTN</name>
<comment type="caution">
    <text evidence="1">The sequence shown here is derived from an EMBL/GenBank/DDBJ whole genome shotgun (WGS) entry which is preliminary data.</text>
</comment>
<proteinExistence type="predicted"/>
<reference evidence="1" key="1">
    <citation type="journal article" date="2014" name="Int. J. Syst. Evol. Microbiol.">
        <title>Complete genome sequence of Corynebacterium casei LMG S-19264T (=DSM 44701T), isolated from a smear-ripened cheese.</title>
        <authorList>
            <consortium name="US DOE Joint Genome Institute (JGI-PGF)"/>
            <person name="Walter F."/>
            <person name="Albersmeier A."/>
            <person name="Kalinowski J."/>
            <person name="Ruckert C."/>
        </authorList>
    </citation>
    <scope>NUCLEOTIDE SEQUENCE</scope>
    <source>
        <strain evidence="1">JCM 3093</strain>
    </source>
</reference>
<dbReference type="Proteomes" id="UP000627984">
    <property type="component" value="Unassembled WGS sequence"/>
</dbReference>
<protein>
    <submittedName>
        <fullName evidence="1">Uncharacterized protein</fullName>
    </submittedName>
</protein>
<organism evidence="1 2">
    <name type="scientific">Planomonospora parontospora</name>
    <dbReference type="NCBI Taxonomy" id="58119"/>
    <lineage>
        <taxon>Bacteria</taxon>
        <taxon>Bacillati</taxon>
        <taxon>Actinomycetota</taxon>
        <taxon>Actinomycetes</taxon>
        <taxon>Streptosporangiales</taxon>
        <taxon>Streptosporangiaceae</taxon>
        <taxon>Planomonospora</taxon>
    </lineage>
</organism>
<accession>A0AA37BFW3</accession>